<dbReference type="Gene3D" id="2.160.10.10">
    <property type="entry name" value="Hexapeptide repeat proteins"/>
    <property type="match status" value="1"/>
</dbReference>
<dbReference type="Pfam" id="PF04432">
    <property type="entry name" value="FrhB_FdhB_C"/>
    <property type="match status" value="1"/>
</dbReference>
<dbReference type="GO" id="GO:0051536">
    <property type="term" value="F:iron-sulfur cluster binding"/>
    <property type="evidence" value="ECO:0007669"/>
    <property type="project" value="UniProtKB-KW"/>
</dbReference>
<evidence type="ECO:0000256" key="2">
    <source>
        <dbReference type="ARBA" id="ARBA00023004"/>
    </source>
</evidence>
<dbReference type="EMBL" id="FQZN01000020">
    <property type="protein sequence ID" value="SHJ27252.1"/>
    <property type="molecule type" value="Genomic_DNA"/>
</dbReference>
<evidence type="ECO:0000313" key="5">
    <source>
        <dbReference type="EMBL" id="SHJ27252.1"/>
    </source>
</evidence>
<dbReference type="Pfam" id="PF12838">
    <property type="entry name" value="Fer4_7"/>
    <property type="match status" value="1"/>
</dbReference>
<protein>
    <submittedName>
        <fullName evidence="5">Acetyltransferase (Isoleucine patch superfamily)</fullName>
    </submittedName>
</protein>
<dbReference type="GeneID" id="92713250"/>
<dbReference type="GO" id="GO:0046872">
    <property type="term" value="F:metal ion binding"/>
    <property type="evidence" value="ECO:0007669"/>
    <property type="project" value="UniProtKB-KW"/>
</dbReference>
<keyword evidence="1" id="KW-0479">Metal-binding</keyword>
<dbReference type="SUPFAM" id="SSF54862">
    <property type="entry name" value="4Fe-4S ferredoxins"/>
    <property type="match status" value="1"/>
</dbReference>
<dbReference type="PROSITE" id="PS51379">
    <property type="entry name" value="4FE4S_FER_2"/>
    <property type="match status" value="2"/>
</dbReference>
<sequence length="607" mass="69487">MIDIEEKRNCCGCNACYDVCPKDAITLSTDIEGFWYPRVDIDKCINCGLCERTCPQLHIETLKKNDFEYPVCFAAIHKNIEVRFGSTTGGLFSALAEQMYREGGYVGGAIYNKDFSVSHFISNNPSDLTLLRQSKYSQSQTCGIYKEVKRLLVAGEKVLICGTPCQMAALRRFLNKDYENLIIVDFICKSITSPKFYAKYLDYWERKVGSQLVSFKFKDKELGWRSLVKRFDFKNGKTMYSRAQDNDLYSMAYHGNIVSRPSCYSCQFKGFPRMSDITIADFWGVEKYAYLKDIDDNAGTSAVMCNSSKGLAFYKQLKNITSLETTIEKILPGNPALLHEQKMPVMNRDAFFRDLDRKAIEEVVPQYFSFHEKERRFKTQFKKKVKSIVKPFILALRYSQYNPWVFSRFLYFNFFCRHVKTDWANNGFIYITPYSVIEFHIGSKLELHGPFMLGVKRFRKSKEETRLLLEKNAHMLVAERFCLGYGSNIEVFANAYLGIDNCGTNYNTTIICGKRIELKGRVSLGRDVSIRDTNAHIIAIEGYKVLRPVIIENHTWICSGTVICPGVKIKEGAVVGACSYVIQNVPAHTLVSGHPAKVVMKNIAWKL</sequence>
<dbReference type="InterPro" id="IPR011004">
    <property type="entry name" value="Trimer_LpxA-like_sf"/>
</dbReference>
<proteinExistence type="predicted"/>
<evidence type="ECO:0000256" key="1">
    <source>
        <dbReference type="ARBA" id="ARBA00022723"/>
    </source>
</evidence>
<dbReference type="GO" id="GO:0016740">
    <property type="term" value="F:transferase activity"/>
    <property type="evidence" value="ECO:0007669"/>
    <property type="project" value="UniProtKB-KW"/>
</dbReference>
<evidence type="ECO:0000313" key="6">
    <source>
        <dbReference type="Proteomes" id="UP000184192"/>
    </source>
</evidence>
<keyword evidence="6" id="KW-1185">Reference proteome</keyword>
<dbReference type="Proteomes" id="UP000184192">
    <property type="component" value="Unassembled WGS sequence"/>
</dbReference>
<dbReference type="InterPro" id="IPR052977">
    <property type="entry name" value="Polyferredoxin-like_ET"/>
</dbReference>
<evidence type="ECO:0000259" key="4">
    <source>
        <dbReference type="PROSITE" id="PS51379"/>
    </source>
</evidence>
<feature type="domain" description="4Fe-4S ferredoxin-type" evidence="4">
    <location>
        <begin position="1"/>
        <end position="30"/>
    </location>
</feature>
<evidence type="ECO:0000256" key="3">
    <source>
        <dbReference type="ARBA" id="ARBA00023014"/>
    </source>
</evidence>
<feature type="domain" description="4Fe-4S ferredoxin-type" evidence="4">
    <location>
        <begin position="35"/>
        <end position="64"/>
    </location>
</feature>
<keyword evidence="3" id="KW-0411">Iron-sulfur</keyword>
<organism evidence="5 6">
    <name type="scientific">Bacteroides stercorirosoris</name>
    <dbReference type="NCBI Taxonomy" id="871324"/>
    <lineage>
        <taxon>Bacteria</taxon>
        <taxon>Pseudomonadati</taxon>
        <taxon>Bacteroidota</taxon>
        <taxon>Bacteroidia</taxon>
        <taxon>Bacteroidales</taxon>
        <taxon>Bacteroidaceae</taxon>
        <taxon>Bacteroides</taxon>
    </lineage>
</organism>
<dbReference type="InterPro" id="IPR007525">
    <property type="entry name" value="FrhB_FdhB_C"/>
</dbReference>
<accession>A0A1M6HYF4</accession>
<dbReference type="AlphaFoldDB" id="A0A1M6HYF4"/>
<gene>
    <name evidence="5" type="ORF">SAMN05444350_12060</name>
</gene>
<dbReference type="SUPFAM" id="SSF51161">
    <property type="entry name" value="Trimeric LpxA-like enzymes"/>
    <property type="match status" value="1"/>
</dbReference>
<name>A0A1M6HYF4_9BACE</name>
<keyword evidence="5" id="KW-0808">Transferase</keyword>
<dbReference type="PROSITE" id="PS00198">
    <property type="entry name" value="4FE4S_FER_1"/>
    <property type="match status" value="2"/>
</dbReference>
<reference evidence="6" key="1">
    <citation type="submission" date="2016-11" db="EMBL/GenBank/DDBJ databases">
        <authorList>
            <person name="Varghese N."/>
            <person name="Submissions S."/>
        </authorList>
    </citation>
    <scope>NUCLEOTIDE SEQUENCE [LARGE SCALE GENOMIC DNA]</scope>
    <source>
        <strain evidence="6">DSM 26884</strain>
    </source>
</reference>
<dbReference type="RefSeq" id="WP_025831512.1">
    <property type="nucleotide sequence ID" value="NZ_FQZN01000020.1"/>
</dbReference>
<dbReference type="Gene3D" id="3.30.70.20">
    <property type="match status" value="1"/>
</dbReference>
<dbReference type="PANTHER" id="PTHR43193:SF2">
    <property type="entry name" value="POLYFERREDOXIN PROTEIN FWDF"/>
    <property type="match status" value="1"/>
</dbReference>
<dbReference type="InterPro" id="IPR017900">
    <property type="entry name" value="4Fe4S_Fe_S_CS"/>
</dbReference>
<keyword evidence="2" id="KW-0408">Iron</keyword>
<dbReference type="PANTHER" id="PTHR43193">
    <property type="match status" value="1"/>
</dbReference>
<dbReference type="CDD" id="cd04647">
    <property type="entry name" value="LbH_MAT_like"/>
    <property type="match status" value="1"/>
</dbReference>
<dbReference type="InterPro" id="IPR017896">
    <property type="entry name" value="4Fe4S_Fe-S-bd"/>
</dbReference>
<dbReference type="eggNOG" id="COG0110">
    <property type="taxonomic scope" value="Bacteria"/>
</dbReference>